<dbReference type="EMBL" id="RKLN01000002">
    <property type="protein sequence ID" value="RVW04448.1"/>
    <property type="molecule type" value="Genomic_DNA"/>
</dbReference>
<reference evidence="1 2" key="1">
    <citation type="submission" date="2018-11" db="EMBL/GenBank/DDBJ databases">
        <title>Rhodococcus spongicola sp. nov. and Rhodococcus xishaensis sp. nov. from marine sponges.</title>
        <authorList>
            <person name="Li L."/>
            <person name="Lin H.W."/>
        </authorList>
    </citation>
    <scope>NUCLEOTIDE SEQUENCE [LARGE SCALE GENOMIC DNA]</scope>
    <source>
        <strain evidence="1 2">LHW50502</strain>
    </source>
</reference>
<name>A0A438B0N3_9NOCA</name>
<keyword evidence="2" id="KW-1185">Reference proteome</keyword>
<sequence length="172" mass="17159">MTTPAPQNPGIPTDPALAVDLSDMLDDLGSGEVSVHSFDAGISLGGGVVVGGGVEVSVSTEDGVPQVSIDAEGQFATEGQFEAYGSYDDIDLSTDAQTGTSDVSIESTDAAVSGGVQASGGFDFDLNVGPLEGGIPEIGLDVAGGFAADHGFDISFGHDHVEIHDAGGDNTM</sequence>
<gene>
    <name evidence="1" type="ORF">EF834_05025</name>
</gene>
<dbReference type="RefSeq" id="WP_127946142.1">
    <property type="nucleotide sequence ID" value="NZ_RKLN01000002.1"/>
</dbReference>
<evidence type="ECO:0000313" key="1">
    <source>
        <dbReference type="EMBL" id="RVW04448.1"/>
    </source>
</evidence>
<comment type="caution">
    <text evidence="1">The sequence shown here is derived from an EMBL/GenBank/DDBJ whole genome shotgun (WGS) entry which is preliminary data.</text>
</comment>
<organism evidence="1 2">
    <name type="scientific">Rhodococcus spongiicola</name>
    <dbReference type="NCBI Taxonomy" id="2487352"/>
    <lineage>
        <taxon>Bacteria</taxon>
        <taxon>Bacillati</taxon>
        <taxon>Actinomycetota</taxon>
        <taxon>Actinomycetes</taxon>
        <taxon>Mycobacteriales</taxon>
        <taxon>Nocardiaceae</taxon>
        <taxon>Rhodococcus</taxon>
    </lineage>
</organism>
<dbReference type="Proteomes" id="UP000284333">
    <property type="component" value="Unassembled WGS sequence"/>
</dbReference>
<evidence type="ECO:0000313" key="2">
    <source>
        <dbReference type="Proteomes" id="UP000284333"/>
    </source>
</evidence>
<protein>
    <submittedName>
        <fullName evidence="1">Uncharacterized protein</fullName>
    </submittedName>
</protein>
<proteinExistence type="predicted"/>
<dbReference type="OrthoDB" id="9850519at2"/>
<accession>A0A438B0N3</accession>
<dbReference type="AlphaFoldDB" id="A0A438B0N3"/>